<evidence type="ECO:0000256" key="1">
    <source>
        <dbReference type="SAM" id="SignalP"/>
    </source>
</evidence>
<sequence length="170" mass="19281">MLLRLFVMAVLCQPANAQLYKSYQKHHLWSATLEIGGINPVLALNAEYSPFQVAGLFTTLRAGIGHTFTDYSINTFPHSVSVNILLNRKQTKCPIPIGEPNQWFLEVGAGGLVFNRPKDKQDYRYTPMLGVRWYQTAKYTLTRYFWKSQFTPLILGRLVPWGGIGMGVIL</sequence>
<evidence type="ECO:0008006" key="4">
    <source>
        <dbReference type="Google" id="ProtNLM"/>
    </source>
</evidence>
<gene>
    <name evidence="2" type="ORF">GCM10023189_19500</name>
</gene>
<evidence type="ECO:0000313" key="2">
    <source>
        <dbReference type="EMBL" id="GAA4453848.1"/>
    </source>
</evidence>
<keyword evidence="1" id="KW-0732">Signal</keyword>
<protein>
    <recommendedName>
        <fullName evidence="4">Outer membrane protein beta-barrel domain-containing protein</fullName>
    </recommendedName>
</protein>
<keyword evidence="3" id="KW-1185">Reference proteome</keyword>
<dbReference type="EMBL" id="BAABHD010000023">
    <property type="protein sequence ID" value="GAA4453848.1"/>
    <property type="molecule type" value="Genomic_DNA"/>
</dbReference>
<feature type="chain" id="PRO_5047123091" description="Outer membrane protein beta-barrel domain-containing protein" evidence="1">
    <location>
        <begin position="18"/>
        <end position="170"/>
    </location>
</feature>
<reference evidence="3" key="1">
    <citation type="journal article" date="2019" name="Int. J. Syst. Evol. Microbiol.">
        <title>The Global Catalogue of Microorganisms (GCM) 10K type strain sequencing project: providing services to taxonomists for standard genome sequencing and annotation.</title>
        <authorList>
            <consortium name="The Broad Institute Genomics Platform"/>
            <consortium name="The Broad Institute Genome Sequencing Center for Infectious Disease"/>
            <person name="Wu L."/>
            <person name="Ma J."/>
        </authorList>
    </citation>
    <scope>NUCLEOTIDE SEQUENCE [LARGE SCALE GENOMIC DNA]</scope>
    <source>
        <strain evidence="3">JCM 17927</strain>
    </source>
</reference>
<accession>A0ABP8MRX1</accession>
<name>A0ABP8MRX1_9BACT</name>
<dbReference type="Proteomes" id="UP001501175">
    <property type="component" value="Unassembled WGS sequence"/>
</dbReference>
<comment type="caution">
    <text evidence="2">The sequence shown here is derived from an EMBL/GenBank/DDBJ whole genome shotgun (WGS) entry which is preliminary data.</text>
</comment>
<feature type="signal peptide" evidence="1">
    <location>
        <begin position="1"/>
        <end position="17"/>
    </location>
</feature>
<organism evidence="2 3">
    <name type="scientific">Nibrella saemangeumensis</name>
    <dbReference type="NCBI Taxonomy" id="1084526"/>
    <lineage>
        <taxon>Bacteria</taxon>
        <taxon>Pseudomonadati</taxon>
        <taxon>Bacteroidota</taxon>
        <taxon>Cytophagia</taxon>
        <taxon>Cytophagales</taxon>
        <taxon>Spirosomataceae</taxon>
        <taxon>Nibrella</taxon>
    </lineage>
</organism>
<dbReference type="RefSeq" id="WP_345242981.1">
    <property type="nucleotide sequence ID" value="NZ_BAABHD010000023.1"/>
</dbReference>
<evidence type="ECO:0000313" key="3">
    <source>
        <dbReference type="Proteomes" id="UP001501175"/>
    </source>
</evidence>
<proteinExistence type="predicted"/>